<organism evidence="1 2">
    <name type="scientific">Komagataeibacter melaceti</name>
    <dbReference type="NCBI Taxonomy" id="2766577"/>
    <lineage>
        <taxon>Bacteria</taxon>
        <taxon>Pseudomonadati</taxon>
        <taxon>Pseudomonadota</taxon>
        <taxon>Alphaproteobacteria</taxon>
        <taxon>Acetobacterales</taxon>
        <taxon>Acetobacteraceae</taxon>
        <taxon>Komagataeibacter</taxon>
    </lineage>
</organism>
<dbReference type="Pfam" id="PF10386">
    <property type="entry name" value="DUF2441"/>
    <property type="match status" value="1"/>
</dbReference>
<protein>
    <submittedName>
        <fullName evidence="1">DUF2441 domain-containing protein</fullName>
    </submittedName>
</protein>
<sequence>MRKVENEIFYHINRYGHNNLLGPMEVGKTYKVGDEYNNFFRSHFEHSPVWPVKYGEKNIISTAPALNVLMKCIDNTIQSTDIKDVAKPNFQGTYFLGLHYATLARELIWEQVRLSHFPDHPSRQKCLWLCEQDSIKFWIDQIKNQEGKFQILEVSATGNVCECYQNFLLCILHAKPEYIKNAHSYWKGEVSGTYSKEILFEGSLFVEKVIEIK</sequence>
<evidence type="ECO:0000313" key="1">
    <source>
        <dbReference type="EMBL" id="RFD18697.1"/>
    </source>
</evidence>
<dbReference type="RefSeq" id="WP_116704110.1">
    <property type="nucleotide sequence ID" value="NZ_QUWV01000164.1"/>
</dbReference>
<dbReference type="Gene3D" id="3.20.170.10">
    <property type="entry name" value="ADP-ribosylation domain"/>
    <property type="match status" value="1"/>
</dbReference>
<evidence type="ECO:0000313" key="2">
    <source>
        <dbReference type="Proteomes" id="UP000262371"/>
    </source>
</evidence>
<proteinExistence type="predicted"/>
<dbReference type="Proteomes" id="UP000262371">
    <property type="component" value="Unassembled WGS sequence"/>
</dbReference>
<dbReference type="Gene3D" id="1.10.3800.10">
    <property type="entry name" value="ADP-ribosylation domain"/>
    <property type="match status" value="1"/>
</dbReference>
<dbReference type="OrthoDB" id="7961590at2"/>
<dbReference type="AlphaFoldDB" id="A0A371YWU0"/>
<comment type="caution">
    <text evidence="1">The sequence shown here is derived from an EMBL/GenBank/DDBJ whole genome shotgun (WGS) entry which is preliminary data.</text>
</comment>
<reference evidence="1 2" key="1">
    <citation type="submission" date="2018-08" db="EMBL/GenBank/DDBJ databases">
        <title>Komagataeibacter sp. AV 382.</title>
        <authorList>
            <person name="Skraban J."/>
            <person name="Trcek J."/>
        </authorList>
    </citation>
    <scope>NUCLEOTIDE SEQUENCE [LARGE SCALE GENOMIC DNA]</scope>
    <source>
        <strain evidence="1 2">AV 382</strain>
    </source>
</reference>
<keyword evidence="2" id="KW-1185">Reference proteome</keyword>
<name>A0A371YWU0_9PROT</name>
<dbReference type="SUPFAM" id="SSF56399">
    <property type="entry name" value="ADP-ribosylation"/>
    <property type="match status" value="1"/>
</dbReference>
<gene>
    <name evidence="1" type="ORF">DY926_15065</name>
</gene>
<dbReference type="EMBL" id="QUWV01000164">
    <property type="protein sequence ID" value="RFD18697.1"/>
    <property type="molecule type" value="Genomic_DNA"/>
</dbReference>
<dbReference type="InterPro" id="IPR018840">
    <property type="entry name" value="DUF2441"/>
</dbReference>
<accession>A0A371YWU0</accession>